<sequence length="135" mass="14870">MREITLEASIENIEAATEFVNSLLEEDGCPGKAMMQIDVAVDELFGNIAHYAYGTGTGPVTVRVETLTEPPGARITFIDQGVPYDPLAKEDPDVTLSAKERKIGGLGIFLVKKSMDDVAYEYKDGQNILRIRKNY</sequence>
<proteinExistence type="predicted"/>
<dbReference type="InterPro" id="IPR050267">
    <property type="entry name" value="Anti-sigma-factor_SerPK"/>
</dbReference>
<dbReference type="GO" id="GO:0004674">
    <property type="term" value="F:protein serine/threonine kinase activity"/>
    <property type="evidence" value="ECO:0007669"/>
    <property type="project" value="UniProtKB-KW"/>
</dbReference>
<keyword evidence="1" id="KW-0723">Serine/threonine-protein kinase</keyword>
<keyword evidence="3" id="KW-0547">Nucleotide-binding</keyword>
<dbReference type="InterPro" id="IPR003594">
    <property type="entry name" value="HATPase_dom"/>
</dbReference>
<dbReference type="SUPFAM" id="SSF55874">
    <property type="entry name" value="ATPase domain of HSP90 chaperone/DNA topoisomerase II/histidine kinase"/>
    <property type="match status" value="1"/>
</dbReference>
<dbReference type="GO" id="GO:0005524">
    <property type="term" value="F:ATP binding"/>
    <property type="evidence" value="ECO:0007669"/>
    <property type="project" value="UniProtKB-KW"/>
</dbReference>
<accession>A0A9D1YPR1</accession>
<reference evidence="3" key="1">
    <citation type="journal article" date="2021" name="PeerJ">
        <title>Extensive microbial diversity within the chicken gut microbiome revealed by metagenomics and culture.</title>
        <authorList>
            <person name="Gilroy R."/>
            <person name="Ravi A."/>
            <person name="Getino M."/>
            <person name="Pursley I."/>
            <person name="Horton D.L."/>
            <person name="Alikhan N.F."/>
            <person name="Baker D."/>
            <person name="Gharbi K."/>
            <person name="Hall N."/>
            <person name="Watson M."/>
            <person name="Adriaenssens E.M."/>
            <person name="Foster-Nyarko E."/>
            <person name="Jarju S."/>
            <person name="Secka A."/>
            <person name="Antonio M."/>
            <person name="Oren A."/>
            <person name="Chaudhuri R.R."/>
            <person name="La Ragione R."/>
            <person name="Hildebrand F."/>
            <person name="Pallen M.J."/>
        </authorList>
    </citation>
    <scope>NUCLEOTIDE SEQUENCE</scope>
    <source>
        <strain evidence="3">ChiSxjej3B15-24422</strain>
    </source>
</reference>
<dbReference type="CDD" id="cd16936">
    <property type="entry name" value="HATPase_RsbW-like"/>
    <property type="match status" value="1"/>
</dbReference>
<dbReference type="Proteomes" id="UP000824007">
    <property type="component" value="Unassembled WGS sequence"/>
</dbReference>
<dbReference type="InterPro" id="IPR036890">
    <property type="entry name" value="HATPase_C_sf"/>
</dbReference>
<name>A0A9D1YPR1_9FIRM</name>
<comment type="caution">
    <text evidence="3">The sequence shown here is derived from an EMBL/GenBank/DDBJ whole genome shotgun (WGS) entry which is preliminary data.</text>
</comment>
<dbReference type="EMBL" id="DXDD01000107">
    <property type="protein sequence ID" value="HIY60765.1"/>
    <property type="molecule type" value="Genomic_DNA"/>
</dbReference>
<keyword evidence="1" id="KW-0418">Kinase</keyword>
<feature type="domain" description="Histidine kinase/HSP90-like ATPase" evidence="2">
    <location>
        <begin position="7"/>
        <end position="133"/>
    </location>
</feature>
<protein>
    <submittedName>
        <fullName evidence="3">ATP-binding protein</fullName>
    </submittedName>
</protein>
<keyword evidence="3" id="KW-0067">ATP-binding</keyword>
<gene>
    <name evidence="3" type="ORF">H9831_08820</name>
</gene>
<evidence type="ECO:0000256" key="1">
    <source>
        <dbReference type="ARBA" id="ARBA00022527"/>
    </source>
</evidence>
<dbReference type="PANTHER" id="PTHR35526:SF6">
    <property type="entry name" value="SLR1861 PROTEIN"/>
    <property type="match status" value="1"/>
</dbReference>
<evidence type="ECO:0000313" key="4">
    <source>
        <dbReference type="Proteomes" id="UP000824007"/>
    </source>
</evidence>
<dbReference type="Gene3D" id="3.30.565.10">
    <property type="entry name" value="Histidine kinase-like ATPase, C-terminal domain"/>
    <property type="match status" value="1"/>
</dbReference>
<dbReference type="PANTHER" id="PTHR35526">
    <property type="entry name" value="ANTI-SIGMA-F FACTOR RSBW-RELATED"/>
    <property type="match status" value="1"/>
</dbReference>
<organism evidence="3 4">
    <name type="scientific">Candidatus Eisenbergiella pullistercoris</name>
    <dbReference type="NCBI Taxonomy" id="2838555"/>
    <lineage>
        <taxon>Bacteria</taxon>
        <taxon>Bacillati</taxon>
        <taxon>Bacillota</taxon>
        <taxon>Clostridia</taxon>
        <taxon>Lachnospirales</taxon>
        <taxon>Lachnospiraceae</taxon>
        <taxon>Eisenbergiella</taxon>
    </lineage>
</organism>
<keyword evidence="1" id="KW-0808">Transferase</keyword>
<dbReference type="AlphaFoldDB" id="A0A9D1YPR1"/>
<reference evidence="3" key="2">
    <citation type="submission" date="2021-04" db="EMBL/GenBank/DDBJ databases">
        <authorList>
            <person name="Gilroy R."/>
        </authorList>
    </citation>
    <scope>NUCLEOTIDE SEQUENCE</scope>
    <source>
        <strain evidence="3">ChiSxjej3B15-24422</strain>
    </source>
</reference>
<dbReference type="Pfam" id="PF13581">
    <property type="entry name" value="HATPase_c_2"/>
    <property type="match status" value="1"/>
</dbReference>
<evidence type="ECO:0000313" key="3">
    <source>
        <dbReference type="EMBL" id="HIY60765.1"/>
    </source>
</evidence>
<evidence type="ECO:0000259" key="2">
    <source>
        <dbReference type="Pfam" id="PF13581"/>
    </source>
</evidence>